<dbReference type="AlphaFoldDB" id="A0A4Z0M7T4"/>
<sequence>MAFEGSESLLSRSRDFVRDHMAAYLDSGGREGHIVDVSHTGVERLLPTLLLQTIGRKSGRPLLVPLIYGFHGGEWVVIASKAGSTSHPAWYLNLREMEEVRFQVGGQCFRGHWREAQGTEKAAVWDYMCGVFPPYADYQAAAGERDIPVILLRPAAVMPVFQP</sequence>
<dbReference type="GO" id="GO:0005886">
    <property type="term" value="C:plasma membrane"/>
    <property type="evidence" value="ECO:0007669"/>
    <property type="project" value="TreeGrafter"/>
</dbReference>
<name>A0A4Z0M7T4_9GAMM</name>
<dbReference type="RefSeq" id="WP_135440975.1">
    <property type="nucleotide sequence ID" value="NZ_SRLE01000002.1"/>
</dbReference>
<evidence type="ECO:0000313" key="4">
    <source>
        <dbReference type="Proteomes" id="UP000298050"/>
    </source>
</evidence>
<dbReference type="Gene3D" id="2.30.110.10">
    <property type="entry name" value="Electron Transport, Fmn-binding Protein, Chain A"/>
    <property type="match status" value="1"/>
</dbReference>
<evidence type="ECO:0000256" key="1">
    <source>
        <dbReference type="ARBA" id="ARBA00008710"/>
    </source>
</evidence>
<dbReference type="EMBL" id="SRLE01000002">
    <property type="protein sequence ID" value="TGD75723.1"/>
    <property type="molecule type" value="Genomic_DNA"/>
</dbReference>
<accession>A0A4Z0M7T4</accession>
<dbReference type="GO" id="GO:0016491">
    <property type="term" value="F:oxidoreductase activity"/>
    <property type="evidence" value="ECO:0007669"/>
    <property type="project" value="InterPro"/>
</dbReference>
<dbReference type="OrthoDB" id="9179360at2"/>
<keyword evidence="4" id="KW-1185">Reference proteome</keyword>
<comment type="similarity">
    <text evidence="1">Belongs to the F420H(2)-dependent quinone reductase family.</text>
</comment>
<dbReference type="Proteomes" id="UP000298050">
    <property type="component" value="Unassembled WGS sequence"/>
</dbReference>
<dbReference type="InterPro" id="IPR012349">
    <property type="entry name" value="Split_barrel_FMN-bd"/>
</dbReference>
<dbReference type="PANTHER" id="PTHR39428:SF3">
    <property type="entry name" value="DEAZAFLAVIN-DEPENDENT NITROREDUCTASE"/>
    <property type="match status" value="1"/>
</dbReference>
<organism evidence="3 4">
    <name type="scientific">Mangrovimicrobium sediminis</name>
    <dbReference type="NCBI Taxonomy" id="2562682"/>
    <lineage>
        <taxon>Bacteria</taxon>
        <taxon>Pseudomonadati</taxon>
        <taxon>Pseudomonadota</taxon>
        <taxon>Gammaproteobacteria</taxon>
        <taxon>Cellvibrionales</taxon>
        <taxon>Halieaceae</taxon>
        <taxon>Mangrovimicrobium</taxon>
    </lineage>
</organism>
<protein>
    <submittedName>
        <fullName evidence="3">Nitroreductase family deazaflavin-dependent oxidoreductase</fullName>
    </submittedName>
</protein>
<dbReference type="PANTHER" id="PTHR39428">
    <property type="entry name" value="F420H(2)-DEPENDENT QUINONE REDUCTASE RV1261C"/>
    <property type="match status" value="1"/>
</dbReference>
<comment type="caution">
    <text evidence="3">The sequence shown here is derived from an EMBL/GenBank/DDBJ whole genome shotgun (WGS) entry which is preliminary data.</text>
</comment>
<comment type="catalytic activity">
    <reaction evidence="2">
        <text>oxidized coenzyme F420-(gamma-L-Glu)(n) + a quinol + H(+) = reduced coenzyme F420-(gamma-L-Glu)(n) + a quinone</text>
        <dbReference type="Rhea" id="RHEA:39663"/>
        <dbReference type="Rhea" id="RHEA-COMP:12939"/>
        <dbReference type="Rhea" id="RHEA-COMP:14378"/>
        <dbReference type="ChEBI" id="CHEBI:15378"/>
        <dbReference type="ChEBI" id="CHEBI:24646"/>
        <dbReference type="ChEBI" id="CHEBI:132124"/>
        <dbReference type="ChEBI" id="CHEBI:133980"/>
        <dbReference type="ChEBI" id="CHEBI:139511"/>
    </reaction>
</comment>
<dbReference type="GO" id="GO:0070967">
    <property type="term" value="F:coenzyme F420 binding"/>
    <property type="evidence" value="ECO:0007669"/>
    <property type="project" value="TreeGrafter"/>
</dbReference>
<evidence type="ECO:0000256" key="2">
    <source>
        <dbReference type="ARBA" id="ARBA00049106"/>
    </source>
</evidence>
<dbReference type="Pfam" id="PF04075">
    <property type="entry name" value="F420H2_quin_red"/>
    <property type="match status" value="1"/>
</dbReference>
<dbReference type="NCBIfam" id="TIGR00026">
    <property type="entry name" value="hi_GC_TIGR00026"/>
    <property type="match status" value="1"/>
</dbReference>
<evidence type="ECO:0000313" key="3">
    <source>
        <dbReference type="EMBL" id="TGD75723.1"/>
    </source>
</evidence>
<reference evidence="3 4" key="1">
    <citation type="submission" date="2019-04" db="EMBL/GenBank/DDBJ databases">
        <title>Taxonomy of novel Haliea sp. from mangrove soil of West Coast of India.</title>
        <authorList>
            <person name="Verma A."/>
            <person name="Kumar P."/>
            <person name="Krishnamurthi S."/>
        </authorList>
    </citation>
    <scope>NUCLEOTIDE SEQUENCE [LARGE SCALE GENOMIC DNA]</scope>
    <source>
        <strain evidence="3 4">SAOS-164</strain>
    </source>
</reference>
<proteinExistence type="inferred from homology"/>
<dbReference type="InterPro" id="IPR004378">
    <property type="entry name" value="F420H2_quin_Rdtase"/>
</dbReference>
<gene>
    <name evidence="3" type="ORF">E4634_02260</name>
</gene>